<name>A0ABP3VPE0_9BURK</name>
<evidence type="ECO:0000256" key="9">
    <source>
        <dbReference type="ARBA" id="ARBA00047340"/>
    </source>
</evidence>
<dbReference type="Gene3D" id="3.40.50.10210">
    <property type="match status" value="1"/>
</dbReference>
<evidence type="ECO:0000256" key="3">
    <source>
        <dbReference type="ARBA" id="ARBA00011991"/>
    </source>
</evidence>
<feature type="active site" description="Proton acceptor" evidence="10">
    <location>
        <position position="313"/>
    </location>
</feature>
<keyword evidence="7 10" id="KW-0808">Transferase</keyword>
<dbReference type="Proteomes" id="UP001500279">
    <property type="component" value="Unassembled WGS sequence"/>
</dbReference>
<organism evidence="11 12">
    <name type="scientific">Ideonella azotifigens</name>
    <dbReference type="NCBI Taxonomy" id="513160"/>
    <lineage>
        <taxon>Bacteria</taxon>
        <taxon>Pseudomonadati</taxon>
        <taxon>Pseudomonadota</taxon>
        <taxon>Betaproteobacteria</taxon>
        <taxon>Burkholderiales</taxon>
        <taxon>Sphaerotilaceae</taxon>
        <taxon>Ideonella</taxon>
    </lineage>
</organism>
<evidence type="ECO:0000313" key="11">
    <source>
        <dbReference type="EMBL" id="GAA0764212.1"/>
    </source>
</evidence>
<dbReference type="Gene3D" id="1.10.1610.10">
    <property type="match status" value="1"/>
</dbReference>
<evidence type="ECO:0000256" key="2">
    <source>
        <dbReference type="ARBA" id="ARBA00007110"/>
    </source>
</evidence>
<evidence type="ECO:0000256" key="7">
    <source>
        <dbReference type="ARBA" id="ARBA00022679"/>
    </source>
</evidence>
<reference evidence="12" key="1">
    <citation type="journal article" date="2019" name="Int. J. Syst. Evol. Microbiol.">
        <title>The Global Catalogue of Microorganisms (GCM) 10K type strain sequencing project: providing services to taxonomists for standard genome sequencing and annotation.</title>
        <authorList>
            <consortium name="The Broad Institute Genomics Platform"/>
            <consortium name="The Broad Institute Genome Sequencing Center for Infectious Disease"/>
            <person name="Wu L."/>
            <person name="Ma J."/>
        </authorList>
    </citation>
    <scope>NUCLEOTIDE SEQUENCE [LARGE SCALE GENOMIC DNA]</scope>
    <source>
        <strain evidence="12">JCM 15503</strain>
    </source>
</reference>
<evidence type="ECO:0000256" key="4">
    <source>
        <dbReference type="ARBA" id="ARBA00015486"/>
    </source>
</evidence>
<dbReference type="InterPro" id="IPR036087">
    <property type="entry name" value="Nict_dMeBzImd_PRibTrfase_sf"/>
</dbReference>
<dbReference type="Pfam" id="PF02277">
    <property type="entry name" value="DBI_PRT"/>
    <property type="match status" value="1"/>
</dbReference>
<evidence type="ECO:0000256" key="1">
    <source>
        <dbReference type="ARBA" id="ARBA00005049"/>
    </source>
</evidence>
<evidence type="ECO:0000256" key="10">
    <source>
        <dbReference type="HAMAP-Rule" id="MF_00230"/>
    </source>
</evidence>
<dbReference type="EC" id="2.4.2.21" evidence="3 10"/>
<comment type="function">
    <text evidence="10">Catalyzes the synthesis of alpha-ribazole-5'-phosphate from nicotinate mononucleotide (NAMN) and 5,6-dimethylbenzimidazole (DMB).</text>
</comment>
<dbReference type="HAMAP" id="MF_00230">
    <property type="entry name" value="CobT"/>
    <property type="match status" value="1"/>
</dbReference>
<dbReference type="InterPro" id="IPR023195">
    <property type="entry name" value="Nict_dMeBzImd_PRibTrfase_N"/>
</dbReference>
<comment type="pathway">
    <text evidence="1 10">Nucleoside biosynthesis; alpha-ribazole biosynthesis; alpha-ribazole from 5,6-dimethylbenzimidazole: step 1/2.</text>
</comment>
<keyword evidence="6 10" id="KW-0328">Glycosyltransferase</keyword>
<dbReference type="EMBL" id="BAAAEW010000042">
    <property type="protein sequence ID" value="GAA0764212.1"/>
    <property type="molecule type" value="Genomic_DNA"/>
</dbReference>
<dbReference type="NCBIfam" id="TIGR03160">
    <property type="entry name" value="cobT_DBIPRT"/>
    <property type="match status" value="1"/>
</dbReference>
<comment type="caution">
    <text evidence="11">The sequence shown here is derived from an EMBL/GenBank/DDBJ whole genome shotgun (WGS) entry which is preliminary data.</text>
</comment>
<dbReference type="SUPFAM" id="SSF52733">
    <property type="entry name" value="Nicotinate mononucleotide:5,6-dimethylbenzimidazole phosphoribosyltransferase (CobT)"/>
    <property type="match status" value="1"/>
</dbReference>
<dbReference type="InterPro" id="IPR017846">
    <property type="entry name" value="Nict_dMeBzImd_PRibTrfase_bact"/>
</dbReference>
<evidence type="ECO:0000256" key="6">
    <source>
        <dbReference type="ARBA" id="ARBA00022676"/>
    </source>
</evidence>
<dbReference type="PANTHER" id="PTHR43463:SF1">
    <property type="entry name" value="NICOTINATE-NUCLEOTIDE--DIMETHYLBENZIMIDAZOLE PHOSPHORIBOSYLTRANSFERASE"/>
    <property type="match status" value="1"/>
</dbReference>
<comment type="catalytic activity">
    <reaction evidence="9 10">
        <text>5,6-dimethylbenzimidazole + nicotinate beta-D-ribonucleotide = alpha-ribazole 5'-phosphate + nicotinate + H(+)</text>
        <dbReference type="Rhea" id="RHEA:11196"/>
        <dbReference type="ChEBI" id="CHEBI:15378"/>
        <dbReference type="ChEBI" id="CHEBI:15890"/>
        <dbReference type="ChEBI" id="CHEBI:32544"/>
        <dbReference type="ChEBI" id="CHEBI:57502"/>
        <dbReference type="ChEBI" id="CHEBI:57918"/>
        <dbReference type="EC" id="2.4.2.21"/>
    </reaction>
</comment>
<keyword evidence="5 10" id="KW-0169">Cobalamin biosynthesis</keyword>
<dbReference type="GO" id="GO:0016757">
    <property type="term" value="F:glycosyltransferase activity"/>
    <property type="evidence" value="ECO:0007669"/>
    <property type="project" value="UniProtKB-KW"/>
</dbReference>
<keyword evidence="12" id="KW-1185">Reference proteome</keyword>
<protein>
    <recommendedName>
        <fullName evidence="4 10">Nicotinate-nucleotide--dimethylbenzimidazole phosphoribosyltransferase</fullName>
        <shortName evidence="10">NN:DBI PRT</shortName>
        <ecNumber evidence="3 10">2.4.2.21</ecNumber>
    </recommendedName>
    <alternativeName>
        <fullName evidence="8 10">N(1)-alpha-phosphoribosyltransferase</fullName>
    </alternativeName>
</protein>
<dbReference type="NCBIfam" id="NF000996">
    <property type="entry name" value="PRK00105.1"/>
    <property type="match status" value="1"/>
</dbReference>
<evidence type="ECO:0000256" key="5">
    <source>
        <dbReference type="ARBA" id="ARBA00022573"/>
    </source>
</evidence>
<dbReference type="InterPro" id="IPR003200">
    <property type="entry name" value="Nict_dMeBzImd_PRibTrfase"/>
</dbReference>
<evidence type="ECO:0000313" key="12">
    <source>
        <dbReference type="Proteomes" id="UP001500279"/>
    </source>
</evidence>
<comment type="similarity">
    <text evidence="2 10">Belongs to the CobT family.</text>
</comment>
<gene>
    <name evidence="10 11" type="primary">cobT</name>
    <name evidence="11" type="ORF">GCM10009107_50050</name>
</gene>
<evidence type="ECO:0000256" key="8">
    <source>
        <dbReference type="ARBA" id="ARBA00030686"/>
    </source>
</evidence>
<dbReference type="CDD" id="cd02439">
    <property type="entry name" value="DMB-PRT_CobT"/>
    <property type="match status" value="1"/>
</dbReference>
<dbReference type="RefSeq" id="WP_231011108.1">
    <property type="nucleotide sequence ID" value="NZ_BAAAEW010000042.1"/>
</dbReference>
<sequence>MSLNLNLAALPTSLDAALRAKIDGKTKPLGALGRLETLALQIGRIQQSLSPKLSEPHLVVYAGDHGIAEEGVSAFPQDVTWQMVLNFLAGGAAVNVLARELGMAVQVVDAGVKHDFGDQPTLLDAKIAPGTRNSAVEPAMDRAEAELALARGQAHAESLKARGCRVVGFGEMGIANTSAASLLLHKLAGVPLAQAVGRGTGLDDDGLARKLAVLERAAARTGEIADPIDVLAEYGGFEIAMMAGAMLGAAQAGMVLLIDGFIASSALLVAAKLAPAITEYAVFAHQSAEAGHQAMLAALGAQPLLALDLRLGEGSGAALAFPLLRASVAILNDMASFASAGVSERGE</sequence>
<accession>A0ABP3VPE0</accession>
<dbReference type="PANTHER" id="PTHR43463">
    <property type="entry name" value="NICOTINATE-NUCLEOTIDE--DIMETHYLBENZIMIDAZOLE PHOSPHORIBOSYLTRANSFERASE"/>
    <property type="match status" value="1"/>
</dbReference>
<proteinExistence type="inferred from homology"/>